<dbReference type="PANTHER" id="PTHR43566:SF1">
    <property type="entry name" value="AAA+ ATPASE DOMAIN-CONTAINING PROTEIN"/>
    <property type="match status" value="1"/>
</dbReference>
<accession>A0A938BLB5</accession>
<dbReference type="EMBL" id="VGJX01000451">
    <property type="protein sequence ID" value="MBM3275121.1"/>
    <property type="molecule type" value="Genomic_DNA"/>
</dbReference>
<organism evidence="3 4">
    <name type="scientific">Candidatus Tanganyikabacteria bacterium</name>
    <dbReference type="NCBI Taxonomy" id="2961651"/>
    <lineage>
        <taxon>Bacteria</taxon>
        <taxon>Bacillati</taxon>
        <taxon>Candidatus Sericytochromatia</taxon>
        <taxon>Candidatus Tanganyikabacteria</taxon>
    </lineage>
</organism>
<proteinExistence type="predicted"/>
<sequence>MSNSYRRPLLRNLVARLREPRKFLQVLTGPRQVGKTTLVRQAIADLEIQAHYASADDPALQSRTWLSQQWDLGRLRARNAPEGQAAVLVLDEVQKIPEWAGSVKAHWDEDSTSGTPLHVVLLGSAPLLLQRGLGESLAGRFELLRLGHWNFFEMREAFGWDLDQFIFFGGYPGAAPLIADLARWRDYVRDSLVETTLSRDILVMTRVDKPALLRRVFHLACAYSGQILSYQKMLGQLQDAGNTTTLAHYLNLLASAGLVTGVPKFAGEVVRQRASSPKLQAFNTALITSQAGLTIDEARVDREYWG</sequence>
<protein>
    <submittedName>
        <fullName evidence="3">ATP-binding protein</fullName>
    </submittedName>
</protein>
<keyword evidence="3" id="KW-0547">Nucleotide-binding</keyword>
<dbReference type="InterPro" id="IPR041682">
    <property type="entry name" value="AAA_14"/>
</dbReference>
<feature type="domain" description="AAA" evidence="1">
    <location>
        <begin position="25"/>
        <end position="154"/>
    </location>
</feature>
<dbReference type="InterPro" id="IPR025420">
    <property type="entry name" value="DUF4143"/>
</dbReference>
<evidence type="ECO:0000313" key="3">
    <source>
        <dbReference type="EMBL" id="MBM3275121.1"/>
    </source>
</evidence>
<comment type="caution">
    <text evidence="3">The sequence shown here is derived from an EMBL/GenBank/DDBJ whole genome shotgun (WGS) entry which is preliminary data.</text>
</comment>
<dbReference type="GO" id="GO:0005524">
    <property type="term" value="F:ATP binding"/>
    <property type="evidence" value="ECO:0007669"/>
    <property type="project" value="UniProtKB-KW"/>
</dbReference>
<dbReference type="SUPFAM" id="SSF52540">
    <property type="entry name" value="P-loop containing nucleoside triphosphate hydrolases"/>
    <property type="match status" value="1"/>
</dbReference>
<reference evidence="3 4" key="1">
    <citation type="submission" date="2019-03" db="EMBL/GenBank/DDBJ databases">
        <title>Lake Tanganyika Metagenome-Assembled Genomes (MAGs).</title>
        <authorList>
            <person name="Tran P."/>
        </authorList>
    </citation>
    <scope>NUCLEOTIDE SEQUENCE [LARGE SCALE GENOMIC DNA]</scope>
    <source>
        <strain evidence="3">K_DeepCast_65m_m2_236</strain>
    </source>
</reference>
<dbReference type="Gene3D" id="3.40.50.300">
    <property type="entry name" value="P-loop containing nucleotide triphosphate hydrolases"/>
    <property type="match status" value="1"/>
</dbReference>
<dbReference type="Proteomes" id="UP000703893">
    <property type="component" value="Unassembled WGS sequence"/>
</dbReference>
<name>A0A938BLB5_9BACT</name>
<gene>
    <name evidence="3" type="ORF">FJZ00_08200</name>
</gene>
<dbReference type="Pfam" id="PF13173">
    <property type="entry name" value="AAA_14"/>
    <property type="match status" value="1"/>
</dbReference>
<evidence type="ECO:0000313" key="4">
    <source>
        <dbReference type="Proteomes" id="UP000703893"/>
    </source>
</evidence>
<evidence type="ECO:0000259" key="2">
    <source>
        <dbReference type="Pfam" id="PF13635"/>
    </source>
</evidence>
<feature type="domain" description="DUF4143" evidence="2">
    <location>
        <begin position="199"/>
        <end position="301"/>
    </location>
</feature>
<dbReference type="Pfam" id="PF13635">
    <property type="entry name" value="DUF4143"/>
    <property type="match status" value="1"/>
</dbReference>
<dbReference type="PANTHER" id="PTHR43566">
    <property type="entry name" value="CONSERVED PROTEIN"/>
    <property type="match status" value="1"/>
</dbReference>
<dbReference type="AlphaFoldDB" id="A0A938BLB5"/>
<dbReference type="InterPro" id="IPR027417">
    <property type="entry name" value="P-loop_NTPase"/>
</dbReference>
<feature type="non-terminal residue" evidence="3">
    <location>
        <position position="306"/>
    </location>
</feature>
<evidence type="ECO:0000259" key="1">
    <source>
        <dbReference type="Pfam" id="PF13173"/>
    </source>
</evidence>
<keyword evidence="3" id="KW-0067">ATP-binding</keyword>